<dbReference type="Proteomes" id="UP000291562">
    <property type="component" value="Chromosome"/>
</dbReference>
<feature type="transmembrane region" description="Helical" evidence="7">
    <location>
        <begin position="83"/>
        <end position="103"/>
    </location>
</feature>
<gene>
    <name evidence="10" type="primary">ccmI</name>
    <name evidence="10" type="ORF">ELE36_12680</name>
</gene>
<dbReference type="PROSITE" id="PS50005">
    <property type="entry name" value="TPR"/>
    <property type="match status" value="1"/>
</dbReference>
<sequence>MTLFVVIAALMLIFALACVLIPLVRSGQANVDPATLARRRLKVLDDARANEIISAQEYTSKREVLAQELLSALEPKSVPRSRAAQIAILVVALLLPASAIVLYRILGQPLALDAQAVAALSKPATDSPEAQAADMQQAIAGLAAKLQLKPDDAEGWTLLGRAYKSTERFAEARDALKHASDLQPEQPDTMIEYAEALALASESRHIGGEPRVLLERALKLDPQNQRGLWLLGIGDYQQGKFASAIATWNGLLVLLPKDSEVANSVKQQIAEAQSQLSGTAIPAPAAIGEPAKNSTATKPSATENTTANAVAPKLTVHVVLDAKLKDQLAPGATLFIYAKAVSGPPMPLAIQRLRADQLPITITLDDSMAMMPSMKLSLFPQVVVGARISKSGNAIAQSGDLQTLSKPLPITQKEGIELSIDQVVP</sequence>
<dbReference type="Pfam" id="PF23892">
    <property type="entry name" value="Ig_CycH"/>
    <property type="match status" value="1"/>
</dbReference>
<evidence type="ECO:0000256" key="1">
    <source>
        <dbReference type="ARBA" id="ARBA00004196"/>
    </source>
</evidence>
<evidence type="ECO:0000259" key="8">
    <source>
        <dbReference type="Pfam" id="PF23892"/>
    </source>
</evidence>
<dbReference type="Gene3D" id="1.25.40.10">
    <property type="entry name" value="Tetratricopeptide repeat domain"/>
    <property type="match status" value="1"/>
</dbReference>
<dbReference type="InterPro" id="IPR051263">
    <property type="entry name" value="C-type_cytochrome_biogenesis"/>
</dbReference>
<feature type="domain" description="Cytochrome c-type biogenesis protein H Ig-like" evidence="8">
    <location>
        <begin position="314"/>
        <end position="421"/>
    </location>
</feature>
<keyword evidence="7" id="KW-0472">Membrane</keyword>
<dbReference type="InterPro" id="IPR019734">
    <property type="entry name" value="TPR_rpt"/>
</dbReference>
<dbReference type="SUPFAM" id="SSF48452">
    <property type="entry name" value="TPR-like"/>
    <property type="match status" value="1"/>
</dbReference>
<dbReference type="EMBL" id="CP035704">
    <property type="protein sequence ID" value="QBB71139.1"/>
    <property type="molecule type" value="Genomic_DNA"/>
</dbReference>
<dbReference type="PANTHER" id="PTHR47870">
    <property type="entry name" value="CYTOCHROME C-TYPE BIOGENESIS PROTEIN CCMH"/>
    <property type="match status" value="1"/>
</dbReference>
<evidence type="ECO:0000313" key="10">
    <source>
        <dbReference type="EMBL" id="QBB71139.1"/>
    </source>
</evidence>
<dbReference type="InterPro" id="IPR056412">
    <property type="entry name" value="Ig_CycH"/>
</dbReference>
<keyword evidence="7" id="KW-0812">Transmembrane</keyword>
<accession>A0A411HKT7</accession>
<name>A0A411HKT7_9GAMM</name>
<comment type="subcellular location">
    <subcellularLocation>
        <location evidence="1">Cell envelope</location>
    </subcellularLocation>
</comment>
<evidence type="ECO:0000256" key="5">
    <source>
        <dbReference type="PROSITE-ProRule" id="PRU00339"/>
    </source>
</evidence>
<dbReference type="InterPro" id="IPR056413">
    <property type="entry name" value="TPR_CcmH_CycH"/>
</dbReference>
<protein>
    <submittedName>
        <fullName evidence="10">C-type cytochrome biogenesis protein CcmI</fullName>
    </submittedName>
</protein>
<keyword evidence="3" id="KW-0201">Cytochrome c-type biogenesis</keyword>
<dbReference type="RefSeq" id="WP_129833852.1">
    <property type="nucleotide sequence ID" value="NZ_CP035704.1"/>
</dbReference>
<keyword evidence="4 5" id="KW-0802">TPR repeat</keyword>
<dbReference type="OrthoDB" id="9776053at2"/>
<feature type="domain" description="Cytochrome c-type biogenesis protein H TPR" evidence="9">
    <location>
        <begin position="120"/>
        <end position="260"/>
    </location>
</feature>
<dbReference type="Pfam" id="PF23914">
    <property type="entry name" value="TPR_CcmH_CycH"/>
    <property type="match status" value="1"/>
</dbReference>
<reference evidence="10 11" key="1">
    <citation type="submission" date="2019-01" db="EMBL/GenBank/DDBJ databases">
        <title>Pseudolysobacter antarctica gen. nov., sp. nov., isolated from Fildes Peninsula, Antarctica.</title>
        <authorList>
            <person name="Wei Z."/>
            <person name="Peng F."/>
        </authorList>
    </citation>
    <scope>NUCLEOTIDE SEQUENCE [LARGE SCALE GENOMIC DNA]</scope>
    <source>
        <strain evidence="10 11">AQ6-296</strain>
    </source>
</reference>
<feature type="repeat" description="TPR" evidence="5">
    <location>
        <begin position="153"/>
        <end position="186"/>
    </location>
</feature>
<dbReference type="NCBIfam" id="TIGR03142">
    <property type="entry name" value="cytochro_ccmI"/>
    <property type="match status" value="1"/>
</dbReference>
<dbReference type="GO" id="GO:0017004">
    <property type="term" value="P:cytochrome complex assembly"/>
    <property type="evidence" value="ECO:0007669"/>
    <property type="project" value="UniProtKB-KW"/>
</dbReference>
<evidence type="ECO:0000313" key="11">
    <source>
        <dbReference type="Proteomes" id="UP000291562"/>
    </source>
</evidence>
<proteinExistence type="predicted"/>
<dbReference type="SMART" id="SM00028">
    <property type="entry name" value="TPR"/>
    <property type="match status" value="1"/>
</dbReference>
<feature type="compositionally biased region" description="Polar residues" evidence="6">
    <location>
        <begin position="292"/>
        <end position="305"/>
    </location>
</feature>
<feature type="region of interest" description="Disordered" evidence="6">
    <location>
        <begin position="284"/>
        <end position="305"/>
    </location>
</feature>
<dbReference type="PANTHER" id="PTHR47870:SF1">
    <property type="entry name" value="CYTOCHROME C-TYPE BIOGENESIS PROTEIN CCMH"/>
    <property type="match status" value="1"/>
</dbReference>
<keyword evidence="2" id="KW-0677">Repeat</keyword>
<dbReference type="GO" id="GO:0030313">
    <property type="term" value="C:cell envelope"/>
    <property type="evidence" value="ECO:0007669"/>
    <property type="project" value="UniProtKB-SubCell"/>
</dbReference>
<dbReference type="KEGG" id="xbc:ELE36_12680"/>
<keyword evidence="7" id="KW-1133">Transmembrane helix</keyword>
<evidence type="ECO:0000256" key="7">
    <source>
        <dbReference type="SAM" id="Phobius"/>
    </source>
</evidence>
<dbReference type="InterPro" id="IPR011990">
    <property type="entry name" value="TPR-like_helical_dom_sf"/>
</dbReference>
<keyword evidence="11" id="KW-1185">Reference proteome</keyword>
<dbReference type="InterPro" id="IPR017560">
    <property type="entry name" value="Cyt_c_biogenesis_CcmI"/>
</dbReference>
<evidence type="ECO:0000256" key="3">
    <source>
        <dbReference type="ARBA" id="ARBA00022748"/>
    </source>
</evidence>
<organism evidence="10 11">
    <name type="scientific">Pseudolysobacter antarcticus</name>
    <dbReference type="NCBI Taxonomy" id="2511995"/>
    <lineage>
        <taxon>Bacteria</taxon>
        <taxon>Pseudomonadati</taxon>
        <taxon>Pseudomonadota</taxon>
        <taxon>Gammaproteobacteria</taxon>
        <taxon>Lysobacterales</taxon>
        <taxon>Rhodanobacteraceae</taxon>
        <taxon>Pseudolysobacter</taxon>
    </lineage>
</organism>
<evidence type="ECO:0000256" key="6">
    <source>
        <dbReference type="SAM" id="MobiDB-lite"/>
    </source>
</evidence>
<dbReference type="AlphaFoldDB" id="A0A411HKT7"/>
<evidence type="ECO:0000256" key="2">
    <source>
        <dbReference type="ARBA" id="ARBA00022737"/>
    </source>
</evidence>
<evidence type="ECO:0000259" key="9">
    <source>
        <dbReference type="Pfam" id="PF23914"/>
    </source>
</evidence>
<evidence type="ECO:0000256" key="4">
    <source>
        <dbReference type="ARBA" id="ARBA00022803"/>
    </source>
</evidence>